<dbReference type="EMBL" id="CP059399">
    <property type="protein sequence ID" value="QLY30516.1"/>
    <property type="molecule type" value="Genomic_DNA"/>
</dbReference>
<feature type="transmembrane region" description="Helical" evidence="1">
    <location>
        <begin position="25"/>
        <end position="44"/>
    </location>
</feature>
<keyword evidence="1" id="KW-0472">Membrane</keyword>
<feature type="transmembrane region" description="Helical" evidence="1">
    <location>
        <begin position="206"/>
        <end position="228"/>
    </location>
</feature>
<feature type="transmembrane region" description="Helical" evidence="1">
    <location>
        <begin position="235"/>
        <end position="255"/>
    </location>
</feature>
<dbReference type="RefSeq" id="WP_181581714.1">
    <property type="nucleotide sequence ID" value="NZ_CP059399.1"/>
</dbReference>
<keyword evidence="1" id="KW-0812">Transmembrane</keyword>
<feature type="transmembrane region" description="Helical" evidence="1">
    <location>
        <begin position="64"/>
        <end position="87"/>
    </location>
</feature>
<evidence type="ECO:0000256" key="1">
    <source>
        <dbReference type="SAM" id="Phobius"/>
    </source>
</evidence>
<name>A0A7D6VI40_9NOCA</name>
<accession>A0A7D6VI40</accession>
<keyword evidence="1" id="KW-1133">Transmembrane helix</keyword>
<feature type="transmembrane region" description="Helical" evidence="1">
    <location>
        <begin position="151"/>
        <end position="169"/>
    </location>
</feature>
<feature type="transmembrane region" description="Helical" evidence="1">
    <location>
        <begin position="307"/>
        <end position="326"/>
    </location>
</feature>
<keyword evidence="3" id="KW-1185">Reference proteome</keyword>
<feature type="transmembrane region" description="Helical" evidence="1">
    <location>
        <begin position="108"/>
        <end position="131"/>
    </location>
</feature>
<dbReference type="AlphaFoldDB" id="A0A7D6VI40"/>
<organism evidence="2 3">
    <name type="scientific">Nocardia huaxiensis</name>
    <dbReference type="NCBI Taxonomy" id="2755382"/>
    <lineage>
        <taxon>Bacteria</taxon>
        <taxon>Bacillati</taxon>
        <taxon>Actinomycetota</taxon>
        <taxon>Actinomycetes</taxon>
        <taxon>Mycobacteriales</taxon>
        <taxon>Nocardiaceae</taxon>
        <taxon>Nocardia</taxon>
    </lineage>
</organism>
<reference evidence="2 3" key="1">
    <citation type="submission" date="2020-07" db="EMBL/GenBank/DDBJ databases">
        <authorList>
            <person name="Zhuang K."/>
            <person name="Ran Y."/>
        </authorList>
    </citation>
    <scope>NUCLEOTIDE SEQUENCE [LARGE SCALE GENOMIC DNA]</scope>
    <source>
        <strain evidence="2 3">WCH-YHL-001</strain>
    </source>
</reference>
<feature type="transmembrane region" description="Helical" evidence="1">
    <location>
        <begin position="275"/>
        <end position="295"/>
    </location>
</feature>
<proteinExistence type="predicted"/>
<feature type="transmembrane region" description="Helical" evidence="1">
    <location>
        <begin position="181"/>
        <end position="200"/>
    </location>
</feature>
<evidence type="ECO:0000313" key="2">
    <source>
        <dbReference type="EMBL" id="QLY30516.1"/>
    </source>
</evidence>
<gene>
    <name evidence="2" type="ORF">H0264_36285</name>
</gene>
<protein>
    <submittedName>
        <fullName evidence="2">Uncharacterized protein</fullName>
    </submittedName>
</protein>
<sequence>MDLTASGGSSTTRVATATRASIKPWVPASILFAANMLWAVGATWDIQWHADVGPDTFFTVPHLFIYASAAVAGFAALAVILTTTAAGRAGRAVDPELGGPGIAVFGRTFTAPLGYLVASLGAASFLLYGLWDLWWHSIYGFDAVIDSPPHIGLFLSSTLTSVGTVIVFASARRQAWGEIGALVCLGHLLTSSTVTALAVSQLNAGTVRWTTVVTAFMTLMLLMSGAAFRRFGATIVAATASAMQGAFWLFAPWAAHAYADAVGLPVRDNLRGIPVTPALVPLCLIPLGLVMDLLLRRARPASRLLPTLVGGFGGAVIALCAPWQTILIYGSRPLVVDAIVSTAALAALFGCVGGYFGWGFGGMLRLTAPGQSAPAQEVRA</sequence>
<dbReference type="KEGG" id="nhu:H0264_36285"/>
<dbReference type="Proteomes" id="UP000515512">
    <property type="component" value="Chromosome"/>
</dbReference>
<feature type="transmembrane region" description="Helical" evidence="1">
    <location>
        <begin position="338"/>
        <end position="358"/>
    </location>
</feature>
<evidence type="ECO:0000313" key="3">
    <source>
        <dbReference type="Proteomes" id="UP000515512"/>
    </source>
</evidence>